<dbReference type="SUPFAM" id="SSF51726">
    <property type="entry name" value="UROD/MetE-like"/>
    <property type="match status" value="1"/>
</dbReference>
<dbReference type="Pfam" id="PF08267">
    <property type="entry name" value="Meth_synt_1"/>
    <property type="match status" value="1"/>
</dbReference>
<gene>
    <name evidence="2" type="ORF">ACG0Z3_17940</name>
</gene>
<dbReference type="RefSeq" id="WP_394399956.1">
    <property type="nucleotide sequence ID" value="NZ_JBIGHW010000011.1"/>
</dbReference>
<evidence type="ECO:0000313" key="2">
    <source>
        <dbReference type="EMBL" id="MFG6442572.1"/>
    </source>
</evidence>
<comment type="caution">
    <text evidence="2">The sequence shown here is derived from an EMBL/GenBank/DDBJ whole genome shotgun (WGS) entry which is preliminary data.</text>
</comment>
<dbReference type="InterPro" id="IPR038071">
    <property type="entry name" value="UROD/MetE-like_sf"/>
</dbReference>
<reference evidence="2 3" key="1">
    <citation type="submission" date="2024-08" db="EMBL/GenBank/DDBJ databases">
        <authorList>
            <person name="Lu H."/>
        </authorList>
    </citation>
    <scope>NUCLEOTIDE SEQUENCE [LARGE SCALE GENOMIC DNA]</scope>
    <source>
        <strain evidence="2 3">LKC17W</strain>
    </source>
</reference>
<keyword evidence="3" id="KW-1185">Reference proteome</keyword>
<name>A0ABW7FMK6_9BURK</name>
<feature type="domain" description="Cobalamin-independent methionine synthase MetE N-terminal" evidence="1">
    <location>
        <begin position="67"/>
        <end position="210"/>
    </location>
</feature>
<organism evidence="2 3">
    <name type="scientific">Pelomonas margarita</name>
    <dbReference type="NCBI Taxonomy" id="3299031"/>
    <lineage>
        <taxon>Bacteria</taxon>
        <taxon>Pseudomonadati</taxon>
        <taxon>Pseudomonadota</taxon>
        <taxon>Betaproteobacteria</taxon>
        <taxon>Burkholderiales</taxon>
        <taxon>Sphaerotilaceae</taxon>
        <taxon>Roseateles</taxon>
    </lineage>
</organism>
<protein>
    <recommendedName>
        <fullName evidence="1">Cobalamin-independent methionine synthase MetE N-terminal domain-containing protein</fullName>
    </recommendedName>
</protein>
<dbReference type="InterPro" id="IPR013215">
    <property type="entry name" value="Cbl-indep_Met_Synth_N"/>
</dbReference>
<sequence>MIRIHDSHAWHWPSSPAFDATAAPTAALDLLTVGEPPMADGLQAHWQLLGCEAPTETATCPWTGQPYRRPVLDDASSFALLAEPLLARVDAVIARPASPKVALLGPVSLLSLCAEAQPGGDRLRRLPGLLDVYVALLTRLAARGVTWVQLDEPLLSQPLSPAWQQALREAYGRLSRVDQPLLIAAGALPDEDNLTLACELPVAGLQVDAGAAALPQLARRLPWERELSLDLSRASAPLAVAREIRALRGGRIWLAQPPGAAAAAQLGALRRALWREDFRPCR</sequence>
<evidence type="ECO:0000313" key="3">
    <source>
        <dbReference type="Proteomes" id="UP001606301"/>
    </source>
</evidence>
<dbReference type="Gene3D" id="3.20.20.210">
    <property type="match status" value="1"/>
</dbReference>
<dbReference type="Proteomes" id="UP001606301">
    <property type="component" value="Unassembled WGS sequence"/>
</dbReference>
<proteinExistence type="predicted"/>
<evidence type="ECO:0000259" key="1">
    <source>
        <dbReference type="Pfam" id="PF08267"/>
    </source>
</evidence>
<dbReference type="EMBL" id="JBIGHW010000011">
    <property type="protein sequence ID" value="MFG6442572.1"/>
    <property type="molecule type" value="Genomic_DNA"/>
</dbReference>
<accession>A0ABW7FMK6</accession>